<keyword evidence="1" id="KW-1133">Transmembrane helix</keyword>
<proteinExistence type="predicted"/>
<name>A0A5B8IQI5_9VIRU</name>
<organism evidence="2">
    <name type="scientific">Mimiviridae sp. ChoanoV1</name>
    <dbReference type="NCBI Taxonomy" id="2596887"/>
    <lineage>
        <taxon>Viruses</taxon>
        <taxon>Varidnaviria</taxon>
        <taxon>Bamfordvirae</taxon>
        <taxon>Nucleocytoviricota</taxon>
        <taxon>Megaviricetes</taxon>
        <taxon>Imitervirales</taxon>
        <taxon>Schizomimiviridae</taxon>
    </lineage>
</organism>
<dbReference type="EMBL" id="MK250089">
    <property type="protein sequence ID" value="QDY52224.1"/>
    <property type="molecule type" value="Genomic_DNA"/>
</dbReference>
<gene>
    <name evidence="2" type="ORF">5_21</name>
</gene>
<reference evidence="2" key="1">
    <citation type="submission" date="2018-11" db="EMBL/GenBank/DDBJ databases">
        <title>A distinct lineage of giant viruses engineers rhodopsin photosystems in predatory marine eukaryotes.</title>
        <authorList>
            <person name="Needham D.M."/>
            <person name="Yoshizawa S."/>
            <person name="Hosaka T."/>
            <person name="Poirier C."/>
            <person name="Choi C.-J."/>
            <person name="Hehenberger E."/>
            <person name="Irwin N.A.T."/>
            <person name="Wilken S."/>
            <person name="Yung C.-M."/>
            <person name="Bachy C."/>
            <person name="Kurihara R."/>
            <person name="Nakajima Y."/>
            <person name="Kojima K."/>
            <person name="Kimura-Someya T."/>
            <person name="Leonard G."/>
            <person name="Malmstrom R.R."/>
            <person name="Mende D."/>
            <person name="Olson D.K."/>
            <person name="Sudo Y."/>
            <person name="Sudek S."/>
            <person name="Richards T.A."/>
            <person name="DeLong E.F."/>
            <person name="Keeling P.J."/>
            <person name="Santoro A.E."/>
            <person name="Shirouzu M."/>
            <person name="Iwasaki W."/>
            <person name="Worden A.Z."/>
        </authorList>
    </citation>
    <scope>NUCLEOTIDE SEQUENCE</scope>
</reference>
<sequence length="386" mass="46067">MDKKTFLYVFLSLLILVFFLLSYDKCRKEFFKSNEIQINLNFKNNILWLSDNLENINQLDKGTLFKKTNELIYSNEKLYRNFNYSGFIFKPDMNTKNIKIGLKNNDKKNMSFCYHIKDNNIFEILELDEINKTKSQNIDFCSVVNIDKCLNKKNNYKYNTDDYLGIMIDNDIVKYILITKKYINNNISYIGNIIHKSVNKPVFPFQISVENKKNENFINESYWINNNTITNNLWSVNVLDTSKPMDMPDKKEIVDAPTFYYEEEEEEKVYTLDNIPPWDKKIFIVGYNFTNNLLKLKNITNLNETDIKFLKKMNINLVFNLDNQERILKIPYQIENNNLTDLEINILNYQDKLINNNEFYVYIDIIRSDTIDEKNIISNKKKIIIK</sequence>
<evidence type="ECO:0000256" key="1">
    <source>
        <dbReference type="SAM" id="Phobius"/>
    </source>
</evidence>
<evidence type="ECO:0000313" key="2">
    <source>
        <dbReference type="EMBL" id="QDY52224.1"/>
    </source>
</evidence>
<keyword evidence="1" id="KW-0812">Transmembrane</keyword>
<protein>
    <submittedName>
        <fullName evidence="2">Uncharacterized protein</fullName>
    </submittedName>
</protein>
<feature type="transmembrane region" description="Helical" evidence="1">
    <location>
        <begin position="6"/>
        <end position="23"/>
    </location>
</feature>
<accession>A0A5B8IQI5</accession>
<keyword evidence="1" id="KW-0472">Membrane</keyword>